<evidence type="ECO:0000313" key="1">
    <source>
        <dbReference type="EMBL" id="HJA91919.1"/>
    </source>
</evidence>
<sequence>MLGKIIDGKLTYPPHRIVLDGMQIFNPTEAQLLSAGYKTITETAMPEELAPEGQHYEATYADAGDAIMQGWELVENQASETEKTLDERVTALEQNQGALESAIEQALTP</sequence>
<evidence type="ECO:0000313" key="2">
    <source>
        <dbReference type="Proteomes" id="UP000886858"/>
    </source>
</evidence>
<accession>A0A9D2KZ31</accession>
<proteinExistence type="predicted"/>
<protein>
    <submittedName>
        <fullName evidence="1">Uncharacterized protein</fullName>
    </submittedName>
</protein>
<reference evidence="1" key="2">
    <citation type="submission" date="2021-04" db="EMBL/GenBank/DDBJ databases">
        <authorList>
            <person name="Gilroy R."/>
        </authorList>
    </citation>
    <scope>NUCLEOTIDE SEQUENCE</scope>
    <source>
        <strain evidence="1">CHK179-7159</strain>
    </source>
</reference>
<reference evidence="1" key="1">
    <citation type="journal article" date="2021" name="PeerJ">
        <title>Extensive microbial diversity within the chicken gut microbiome revealed by metagenomics and culture.</title>
        <authorList>
            <person name="Gilroy R."/>
            <person name="Ravi A."/>
            <person name="Getino M."/>
            <person name="Pursley I."/>
            <person name="Horton D.L."/>
            <person name="Alikhan N.F."/>
            <person name="Baker D."/>
            <person name="Gharbi K."/>
            <person name="Hall N."/>
            <person name="Watson M."/>
            <person name="Adriaenssens E.M."/>
            <person name="Foster-Nyarko E."/>
            <person name="Jarju S."/>
            <person name="Secka A."/>
            <person name="Antonio M."/>
            <person name="Oren A."/>
            <person name="Chaudhuri R.R."/>
            <person name="La Ragione R."/>
            <person name="Hildebrand F."/>
            <person name="Pallen M.J."/>
        </authorList>
    </citation>
    <scope>NUCLEOTIDE SEQUENCE</scope>
    <source>
        <strain evidence="1">CHK179-7159</strain>
    </source>
</reference>
<name>A0A9D2KZ31_9FIRM</name>
<dbReference type="EMBL" id="DWYY01000026">
    <property type="protein sequence ID" value="HJA91919.1"/>
    <property type="molecule type" value="Genomic_DNA"/>
</dbReference>
<dbReference type="AlphaFoldDB" id="A0A9D2KZ31"/>
<gene>
    <name evidence="1" type="ORF">H9717_02170</name>
</gene>
<comment type="caution">
    <text evidence="1">The sequence shown here is derived from an EMBL/GenBank/DDBJ whole genome shotgun (WGS) entry which is preliminary data.</text>
</comment>
<dbReference type="Proteomes" id="UP000886858">
    <property type="component" value="Unassembled WGS sequence"/>
</dbReference>
<organism evidence="1 2">
    <name type="scientific">Candidatus Eisenbergiella merdipullorum</name>
    <dbReference type="NCBI Taxonomy" id="2838553"/>
    <lineage>
        <taxon>Bacteria</taxon>
        <taxon>Bacillati</taxon>
        <taxon>Bacillota</taxon>
        <taxon>Clostridia</taxon>
        <taxon>Lachnospirales</taxon>
        <taxon>Lachnospiraceae</taxon>
        <taxon>Eisenbergiella</taxon>
    </lineage>
</organism>